<dbReference type="AlphaFoldDB" id="D7G5T9"/>
<dbReference type="PROSITE" id="PS51257">
    <property type="entry name" value="PROKAR_LIPOPROTEIN"/>
    <property type="match status" value="1"/>
</dbReference>
<keyword evidence="8 15" id="KW-0067">ATP-binding</keyword>
<dbReference type="OMA" id="VHIAKMI"/>
<comment type="similarity">
    <text evidence="1">Belongs to the ABC transporter superfamily. ABCF family. Translational throttle EttA subfamily.</text>
</comment>
<dbReference type="GO" id="GO:0016887">
    <property type="term" value="F:ATP hydrolysis activity"/>
    <property type="evidence" value="ECO:0007669"/>
    <property type="project" value="InterPro"/>
</dbReference>
<evidence type="ECO:0000256" key="3">
    <source>
        <dbReference type="ARBA" id="ARBA00022555"/>
    </source>
</evidence>
<dbReference type="eggNOG" id="KOG0927">
    <property type="taxonomic scope" value="Eukaryota"/>
</dbReference>
<dbReference type="GO" id="GO:0000049">
    <property type="term" value="F:tRNA binding"/>
    <property type="evidence" value="ECO:0007669"/>
    <property type="project" value="UniProtKB-KW"/>
</dbReference>
<keyword evidence="2" id="KW-0963">Cytoplasm</keyword>
<keyword evidence="6" id="KW-0547">Nucleotide-binding</keyword>
<dbReference type="STRING" id="2880.D7G5T9"/>
<keyword evidence="7" id="KW-0378">Hydrolase</keyword>
<reference evidence="15 16" key="1">
    <citation type="journal article" date="2010" name="Nature">
        <title>The Ectocarpus genome and the independent evolution of multicellularity in brown algae.</title>
        <authorList>
            <person name="Cock J.M."/>
            <person name="Sterck L."/>
            <person name="Rouze P."/>
            <person name="Scornet D."/>
            <person name="Allen A.E."/>
            <person name="Amoutzias G."/>
            <person name="Anthouard V."/>
            <person name="Artiguenave F."/>
            <person name="Aury J.M."/>
            <person name="Badger J.H."/>
            <person name="Beszteri B."/>
            <person name="Billiau K."/>
            <person name="Bonnet E."/>
            <person name="Bothwell J.H."/>
            <person name="Bowler C."/>
            <person name="Boyen C."/>
            <person name="Brownlee C."/>
            <person name="Carrano C.J."/>
            <person name="Charrier B."/>
            <person name="Cho G.Y."/>
            <person name="Coelho S.M."/>
            <person name="Collen J."/>
            <person name="Corre E."/>
            <person name="Da Silva C."/>
            <person name="Delage L."/>
            <person name="Delaroque N."/>
            <person name="Dittami S.M."/>
            <person name="Doulbeau S."/>
            <person name="Elias M."/>
            <person name="Farnham G."/>
            <person name="Gachon C.M."/>
            <person name="Gschloessl B."/>
            <person name="Heesch S."/>
            <person name="Jabbari K."/>
            <person name="Jubin C."/>
            <person name="Kawai H."/>
            <person name="Kimura K."/>
            <person name="Kloareg B."/>
            <person name="Kupper F.C."/>
            <person name="Lang D."/>
            <person name="Le Bail A."/>
            <person name="Leblanc C."/>
            <person name="Lerouge P."/>
            <person name="Lohr M."/>
            <person name="Lopez P.J."/>
            <person name="Martens C."/>
            <person name="Maumus F."/>
            <person name="Michel G."/>
            <person name="Miranda-Saavedra D."/>
            <person name="Morales J."/>
            <person name="Moreau H."/>
            <person name="Motomura T."/>
            <person name="Nagasato C."/>
            <person name="Napoli C.A."/>
            <person name="Nelson D.R."/>
            <person name="Nyvall-Collen P."/>
            <person name="Peters A.F."/>
            <person name="Pommier C."/>
            <person name="Potin P."/>
            <person name="Poulain J."/>
            <person name="Quesneville H."/>
            <person name="Read B."/>
            <person name="Rensing S.A."/>
            <person name="Ritter A."/>
            <person name="Rousvoal S."/>
            <person name="Samanta M."/>
            <person name="Samson G."/>
            <person name="Schroeder D.C."/>
            <person name="Segurens B."/>
            <person name="Strittmatter M."/>
            <person name="Tonon T."/>
            <person name="Tregear J.W."/>
            <person name="Valentin K."/>
            <person name="von Dassow P."/>
            <person name="Yamagishi T."/>
            <person name="Van de Peer Y."/>
            <person name="Wincker P."/>
        </authorList>
    </citation>
    <scope>NUCLEOTIDE SEQUENCE [LARGE SCALE GENOMIC DNA]</scope>
    <source>
        <strain evidence="16">Ec32 / CCAP1310/4</strain>
    </source>
</reference>
<dbReference type="OrthoDB" id="6500128at2759"/>
<gene>
    <name evidence="15" type="ORF">Esi_0067_0101</name>
</gene>
<evidence type="ECO:0000256" key="12">
    <source>
        <dbReference type="SAM" id="Coils"/>
    </source>
</evidence>
<keyword evidence="11" id="KW-0648">Protein biosynthesis</keyword>
<dbReference type="PANTHER" id="PTHR43858:SF1">
    <property type="entry name" value="ABC TRANSPORTER-RELATED PROTEIN"/>
    <property type="match status" value="1"/>
</dbReference>
<dbReference type="Proteomes" id="UP000002630">
    <property type="component" value="Linkage Group LG26"/>
</dbReference>
<dbReference type="InterPro" id="IPR027417">
    <property type="entry name" value="P-loop_NTPase"/>
</dbReference>
<dbReference type="PROSITE" id="PS50893">
    <property type="entry name" value="ABC_TRANSPORTER_2"/>
    <property type="match status" value="2"/>
</dbReference>
<keyword evidence="16" id="KW-1185">Reference proteome</keyword>
<dbReference type="InterPro" id="IPR017871">
    <property type="entry name" value="ABC_transporter-like_CS"/>
</dbReference>
<dbReference type="Pfam" id="PF00005">
    <property type="entry name" value="ABC_tran"/>
    <property type="match status" value="2"/>
</dbReference>
<dbReference type="InParanoid" id="D7G5T9"/>
<evidence type="ECO:0000256" key="1">
    <source>
        <dbReference type="ARBA" id="ARBA00005868"/>
    </source>
</evidence>
<organism evidence="15 16">
    <name type="scientific">Ectocarpus siliculosus</name>
    <name type="common">Brown alga</name>
    <name type="synonym">Conferva siliculosa</name>
    <dbReference type="NCBI Taxonomy" id="2880"/>
    <lineage>
        <taxon>Eukaryota</taxon>
        <taxon>Sar</taxon>
        <taxon>Stramenopiles</taxon>
        <taxon>Ochrophyta</taxon>
        <taxon>PX clade</taxon>
        <taxon>Phaeophyceae</taxon>
        <taxon>Ectocarpales</taxon>
        <taxon>Ectocarpaceae</taxon>
        <taxon>Ectocarpus</taxon>
    </lineage>
</organism>
<dbReference type="NCBIfam" id="NF008775">
    <property type="entry name" value="PRK11819.1"/>
    <property type="match status" value="1"/>
</dbReference>
<dbReference type="GO" id="GO:0045900">
    <property type="term" value="P:negative regulation of translational elongation"/>
    <property type="evidence" value="ECO:0007669"/>
    <property type="project" value="InterPro"/>
</dbReference>
<evidence type="ECO:0000256" key="6">
    <source>
        <dbReference type="ARBA" id="ARBA00022741"/>
    </source>
</evidence>
<dbReference type="Gene3D" id="3.40.50.300">
    <property type="entry name" value="P-loop containing nucleotide triphosphate hydrolases"/>
    <property type="match status" value="2"/>
</dbReference>
<dbReference type="GO" id="GO:0006412">
    <property type="term" value="P:translation"/>
    <property type="evidence" value="ECO:0007669"/>
    <property type="project" value="UniProtKB-KW"/>
</dbReference>
<name>D7G5T9_ECTSI</name>
<dbReference type="GO" id="GO:0005524">
    <property type="term" value="F:ATP binding"/>
    <property type="evidence" value="ECO:0007669"/>
    <property type="project" value="UniProtKB-KW"/>
</dbReference>
<keyword evidence="4" id="KW-0699">rRNA-binding</keyword>
<feature type="coiled-coil region" evidence="12">
    <location>
        <begin position="235"/>
        <end position="262"/>
    </location>
</feature>
<keyword evidence="3" id="KW-0820">tRNA-binding</keyword>
<sequence length="683" mass="73265">MQFVLGKGTGAASACLALAYACLSARRADAFGLGLRPIPSAASSFNPGGTLPHTVDVGSSGGGGRGMSMYSAFKKGGGKGKKKKGGGGKKSAGGRGGGGKGAGRGGGRGDGGPPSPTVDTSRKDFVYQMNRLSKSFGKGTSIRPVLKDVSLSFYPGAKIGVLGSNGSGKSTLMKIMAGVDTEFQGESRLSDWAKVGYLEQEPKLDDGDTVSSNIEAAVVPTRTLLKEYEQVSAEMSSEGADMDKLSKEMDRLQNAIEAANGWELDRVLERAMDALRCPDGDALVDNLSGGERRRVALCKLLLRRPDLLLLDEPTNHLDAESVAWMEDFLKSFGGTVVAITHDRYFLDNVAEYILELDRGEGFPFKGNYSGFLEKKMARLELDAKIDNKRKASIKKELEWVRTNPKARQAKSKARLARYDSLSQADEAADAAARASLESIFIPPGNPLGTIVVEAEDLGKAKGKRLLYDGVNFCLPRGGVVGIIGANGVGKSTLLNMIAGLDTPDMGKLVVGETVDVMYVDQNREGLDDPELSVFDAVTDGADEITLGPRTINSRAYLSWFNFKGGDQQKKVNLLSGGERNRLNLARTLKQGGNLLLLDEPTNDLDVDTLRALEDAIDAYPGCAVIVSHDRYFLDKVATHTLAFEDDGGVVWFEGSFAEYEQDLRRRAGGNEPKRPKFRPLPAV</sequence>
<keyword evidence="12" id="KW-0175">Coiled coil</keyword>
<feature type="region of interest" description="Disordered" evidence="13">
    <location>
        <begin position="42"/>
        <end position="121"/>
    </location>
</feature>
<protein>
    <submittedName>
        <fullName evidence="15">ABC transporter ATP-binding protein</fullName>
    </submittedName>
</protein>
<dbReference type="SUPFAM" id="SSF52540">
    <property type="entry name" value="P-loop containing nucleoside triphosphate hydrolases"/>
    <property type="match status" value="2"/>
</dbReference>
<dbReference type="InterPro" id="IPR003439">
    <property type="entry name" value="ABC_transporter-like_ATP-bd"/>
</dbReference>
<dbReference type="InterPro" id="IPR003593">
    <property type="entry name" value="AAA+_ATPase"/>
</dbReference>
<dbReference type="PROSITE" id="PS00211">
    <property type="entry name" value="ABC_TRANSPORTER_1"/>
    <property type="match status" value="2"/>
</dbReference>
<accession>D7G5T9</accession>
<evidence type="ECO:0000256" key="7">
    <source>
        <dbReference type="ARBA" id="ARBA00022801"/>
    </source>
</evidence>
<dbReference type="InterPro" id="IPR022374">
    <property type="entry name" value="EttA"/>
</dbReference>
<evidence type="ECO:0000256" key="11">
    <source>
        <dbReference type="ARBA" id="ARBA00022917"/>
    </source>
</evidence>
<dbReference type="Pfam" id="PF12848">
    <property type="entry name" value="ABC_tran_Xtn"/>
    <property type="match status" value="1"/>
</dbReference>
<dbReference type="InterPro" id="IPR032781">
    <property type="entry name" value="ABC_tran_Xtn"/>
</dbReference>
<keyword evidence="10" id="KW-0694">RNA-binding</keyword>
<dbReference type="FunFam" id="3.40.50.300:FF:000183">
    <property type="entry name" value="ABC transporter ATP-binding protein yjjK"/>
    <property type="match status" value="1"/>
</dbReference>
<evidence type="ECO:0000256" key="4">
    <source>
        <dbReference type="ARBA" id="ARBA00022730"/>
    </source>
</evidence>
<evidence type="ECO:0000256" key="2">
    <source>
        <dbReference type="ARBA" id="ARBA00022490"/>
    </source>
</evidence>
<dbReference type="CDD" id="cd03221">
    <property type="entry name" value="ABCF_EF-3"/>
    <property type="match status" value="2"/>
</dbReference>
<feature type="domain" description="ABC transporter" evidence="14">
    <location>
        <begin position="127"/>
        <end position="383"/>
    </location>
</feature>
<dbReference type="EMBL" id="FN649751">
    <property type="protein sequence ID" value="CBJ27386.1"/>
    <property type="molecule type" value="Genomic_DNA"/>
</dbReference>
<dbReference type="EMBL" id="FN648894">
    <property type="protein sequence ID" value="CBJ27386.1"/>
    <property type="molecule type" value="Genomic_DNA"/>
</dbReference>
<evidence type="ECO:0000256" key="13">
    <source>
        <dbReference type="SAM" id="MobiDB-lite"/>
    </source>
</evidence>
<feature type="compositionally biased region" description="Gly residues" evidence="13">
    <location>
        <begin position="88"/>
        <end position="112"/>
    </location>
</feature>
<dbReference type="NCBIfam" id="TIGR03719">
    <property type="entry name" value="ABC_ABC_ChvD"/>
    <property type="match status" value="1"/>
</dbReference>
<evidence type="ECO:0000256" key="9">
    <source>
        <dbReference type="ARBA" id="ARBA00022845"/>
    </source>
</evidence>
<evidence type="ECO:0000259" key="14">
    <source>
        <dbReference type="PROSITE" id="PS50893"/>
    </source>
</evidence>
<keyword evidence="5" id="KW-0677">Repeat</keyword>
<evidence type="ECO:0000256" key="5">
    <source>
        <dbReference type="ARBA" id="ARBA00022737"/>
    </source>
</evidence>
<dbReference type="FunFam" id="3.40.50.300:FF:000011">
    <property type="entry name" value="Putative ABC transporter ATP-binding component"/>
    <property type="match status" value="1"/>
</dbReference>
<dbReference type="HAMAP" id="MF_00847">
    <property type="entry name" value="EttA"/>
    <property type="match status" value="1"/>
</dbReference>
<dbReference type="GO" id="GO:0019843">
    <property type="term" value="F:rRNA binding"/>
    <property type="evidence" value="ECO:0007669"/>
    <property type="project" value="UniProtKB-KW"/>
</dbReference>
<evidence type="ECO:0000256" key="10">
    <source>
        <dbReference type="ARBA" id="ARBA00022884"/>
    </source>
</evidence>
<evidence type="ECO:0000256" key="8">
    <source>
        <dbReference type="ARBA" id="ARBA00022840"/>
    </source>
</evidence>
<evidence type="ECO:0000313" key="15">
    <source>
        <dbReference type="EMBL" id="CBJ27386.1"/>
    </source>
</evidence>
<proteinExistence type="inferred from homology"/>
<dbReference type="PANTHER" id="PTHR43858">
    <property type="entry name" value="ENERGY-DEPENDENT TRANSLATIONAL THROTTLE PROTEIN ETTA"/>
    <property type="match status" value="1"/>
</dbReference>
<keyword evidence="9" id="KW-0810">Translation regulation</keyword>
<feature type="domain" description="ABC transporter" evidence="14">
    <location>
        <begin position="452"/>
        <end position="672"/>
    </location>
</feature>
<feature type="compositionally biased region" description="Basic residues" evidence="13">
    <location>
        <begin position="76"/>
        <end position="87"/>
    </location>
</feature>
<evidence type="ECO:0000313" key="16">
    <source>
        <dbReference type="Proteomes" id="UP000002630"/>
    </source>
</evidence>
<dbReference type="SMART" id="SM00382">
    <property type="entry name" value="AAA"/>
    <property type="match status" value="2"/>
</dbReference>